<keyword evidence="8" id="KW-1133">Transmembrane helix</keyword>
<proteinExistence type="inferred from homology"/>
<dbReference type="Proteomes" id="UP000757232">
    <property type="component" value="Unassembled WGS sequence"/>
</dbReference>
<sequence>MFRDYLFNGFHRIGGHLPYVVPPVAIGGFRPSFVLSRQDTSGFILYYLTGYAIYAWAKKRDAWQSSKAGHIAMMEEEGGHH</sequence>
<dbReference type="AlphaFoldDB" id="A0A9Q5I2E4"/>
<gene>
    <name evidence="11" type="ORF">A7U60_g2410</name>
</gene>
<keyword evidence="10" id="KW-0472">Membrane</keyword>
<comment type="similarity">
    <text evidence="2">Belongs to the UQCRQ/QCR8 family.</text>
</comment>
<evidence type="ECO:0000256" key="2">
    <source>
        <dbReference type="ARBA" id="ARBA00007668"/>
    </source>
</evidence>
<keyword evidence="4" id="KW-0679">Respiratory chain</keyword>
<evidence type="ECO:0000256" key="10">
    <source>
        <dbReference type="ARBA" id="ARBA00023136"/>
    </source>
</evidence>
<accession>A0A9Q5I2E4</accession>
<comment type="caution">
    <text evidence="11">The sequence shown here is derived from an EMBL/GenBank/DDBJ whole genome shotgun (WGS) entry which is preliminary data.</text>
</comment>
<evidence type="ECO:0000256" key="9">
    <source>
        <dbReference type="ARBA" id="ARBA00023128"/>
    </source>
</evidence>
<dbReference type="EMBL" id="LNZH02000134">
    <property type="protein sequence ID" value="OCB90399.1"/>
    <property type="molecule type" value="Genomic_DNA"/>
</dbReference>
<organism evidence="11 12">
    <name type="scientific">Sanghuangporus baumii</name>
    <name type="common">Phellinus baumii</name>
    <dbReference type="NCBI Taxonomy" id="108892"/>
    <lineage>
        <taxon>Eukaryota</taxon>
        <taxon>Fungi</taxon>
        <taxon>Dikarya</taxon>
        <taxon>Basidiomycota</taxon>
        <taxon>Agaricomycotina</taxon>
        <taxon>Agaricomycetes</taxon>
        <taxon>Hymenochaetales</taxon>
        <taxon>Hymenochaetaceae</taxon>
        <taxon>Sanghuangporus</taxon>
    </lineage>
</organism>
<dbReference type="Gene3D" id="1.20.5.210">
    <property type="entry name" value="Cytochrome b-c1 complex subunit 8"/>
    <property type="match status" value="1"/>
</dbReference>
<evidence type="ECO:0000256" key="8">
    <source>
        <dbReference type="ARBA" id="ARBA00022989"/>
    </source>
</evidence>
<name>A0A9Q5I2E4_SANBA</name>
<evidence type="ECO:0000256" key="6">
    <source>
        <dbReference type="ARBA" id="ARBA00022792"/>
    </source>
</evidence>
<dbReference type="InterPro" id="IPR036642">
    <property type="entry name" value="Cyt_bc1_su8_sf"/>
</dbReference>
<evidence type="ECO:0000313" key="11">
    <source>
        <dbReference type="EMBL" id="OCB90399.1"/>
    </source>
</evidence>
<dbReference type="GO" id="GO:0005743">
    <property type="term" value="C:mitochondrial inner membrane"/>
    <property type="evidence" value="ECO:0007669"/>
    <property type="project" value="UniProtKB-SubCell"/>
</dbReference>
<keyword evidence="12" id="KW-1185">Reference proteome</keyword>
<evidence type="ECO:0000256" key="4">
    <source>
        <dbReference type="ARBA" id="ARBA00022660"/>
    </source>
</evidence>
<evidence type="ECO:0000256" key="7">
    <source>
        <dbReference type="ARBA" id="ARBA00022982"/>
    </source>
</evidence>
<keyword evidence="6" id="KW-0999">Mitochondrion inner membrane</keyword>
<keyword evidence="9" id="KW-0496">Mitochondrion</keyword>
<dbReference type="OrthoDB" id="6683853at2759"/>
<keyword evidence="5" id="KW-0812">Transmembrane</keyword>
<keyword evidence="7" id="KW-0249">Electron transport</keyword>
<protein>
    <submittedName>
        <fullName evidence="11">Uncharacterized protein</fullName>
    </submittedName>
</protein>
<evidence type="ECO:0000256" key="3">
    <source>
        <dbReference type="ARBA" id="ARBA00022448"/>
    </source>
</evidence>
<reference evidence="11" key="1">
    <citation type="submission" date="2016-06" db="EMBL/GenBank/DDBJ databases">
        <title>Draft Genome sequence of the fungus Inonotus baumii.</title>
        <authorList>
            <person name="Zhu H."/>
            <person name="Lin W."/>
        </authorList>
    </citation>
    <scope>NUCLEOTIDE SEQUENCE</scope>
    <source>
        <strain evidence="11">821</strain>
    </source>
</reference>
<keyword evidence="3" id="KW-0813">Transport</keyword>
<dbReference type="GO" id="GO:0045275">
    <property type="term" value="C:respiratory chain complex III"/>
    <property type="evidence" value="ECO:0007669"/>
    <property type="project" value="InterPro"/>
</dbReference>
<evidence type="ECO:0000313" key="12">
    <source>
        <dbReference type="Proteomes" id="UP000757232"/>
    </source>
</evidence>
<comment type="subcellular location">
    <subcellularLocation>
        <location evidence="1">Mitochondrion inner membrane</location>
        <topology evidence="1">Single-pass membrane protein</topology>
    </subcellularLocation>
</comment>
<evidence type="ECO:0000256" key="5">
    <source>
        <dbReference type="ARBA" id="ARBA00022692"/>
    </source>
</evidence>
<evidence type="ECO:0000256" key="1">
    <source>
        <dbReference type="ARBA" id="ARBA00004434"/>
    </source>
</evidence>
<dbReference type="GO" id="GO:0006122">
    <property type="term" value="P:mitochondrial electron transport, ubiquinol to cytochrome c"/>
    <property type="evidence" value="ECO:0007669"/>
    <property type="project" value="InterPro"/>
</dbReference>